<keyword evidence="1" id="KW-0614">Plasmid</keyword>
<evidence type="ECO:0000313" key="2">
    <source>
        <dbReference type="Proteomes" id="UP000077405"/>
    </source>
</evidence>
<proteinExistence type="predicted"/>
<protein>
    <submittedName>
        <fullName evidence="1">Uncharacterized protein</fullName>
    </submittedName>
</protein>
<evidence type="ECO:0000313" key="1">
    <source>
        <dbReference type="EMBL" id="AWB07313.1"/>
    </source>
</evidence>
<dbReference type="OrthoDB" id="1776524at2"/>
<dbReference type="Proteomes" id="UP000077405">
    <property type="component" value="Plasmid pYZ2"/>
</dbReference>
<dbReference type="KEGG" id="ahu:A6A40_19905"/>
<name>A0A2R4VS87_9PROT</name>
<dbReference type="AlphaFoldDB" id="A0A2R4VS87"/>
<keyword evidence="2" id="KW-1185">Reference proteome</keyword>
<reference evidence="1 2" key="1">
    <citation type="submission" date="2018-04" db="EMBL/GenBank/DDBJ databases">
        <title>Complete genome sequence of the nitrogen-fixing bacterium Azospirillum humicireducens type strain SgZ-5.</title>
        <authorList>
            <person name="Yu Z."/>
        </authorList>
    </citation>
    <scope>NUCLEOTIDE SEQUENCE [LARGE SCALE GENOMIC DNA]</scope>
    <source>
        <strain evidence="1 2">SgZ-5</strain>
        <plasmid evidence="1 2">pYZ2</plasmid>
    </source>
</reference>
<dbReference type="EMBL" id="CP028903">
    <property type="protein sequence ID" value="AWB07313.1"/>
    <property type="molecule type" value="Genomic_DNA"/>
</dbReference>
<accession>A0A2R4VS87</accession>
<gene>
    <name evidence="1" type="ORF">A6A40_19905</name>
</gene>
<geneLocation type="plasmid" evidence="1 2">
    <name>pYZ2</name>
</geneLocation>
<organism evidence="1 2">
    <name type="scientific">Azospirillum humicireducens</name>
    <dbReference type="NCBI Taxonomy" id="1226968"/>
    <lineage>
        <taxon>Bacteria</taxon>
        <taxon>Pseudomonadati</taxon>
        <taxon>Pseudomonadota</taxon>
        <taxon>Alphaproteobacteria</taxon>
        <taxon>Rhodospirillales</taxon>
        <taxon>Azospirillaceae</taxon>
        <taxon>Azospirillum</taxon>
    </lineage>
</organism>
<sequence>MTGATNVGGFIGEHTQGTITNSYWDTQTSGQQNGVGNKVVTGLTGLTTAEARQASSYVGWDFTKDWYQSGDMRPIGRWEAAKAGSDGIAAITNLHQLQLIDANPTGSYRLDADIDAQATSGADAAGIWGTGGFAPLAGAGFTGSFDGRGHLIRGLTINRPASDDVGLFGKIGTGGMVSNVGLDATGAVTGGNRVGAIAGTNGGTILQSFSMTQ</sequence>
<dbReference type="Gene3D" id="2.160.20.110">
    <property type="match status" value="1"/>
</dbReference>